<gene>
    <name evidence="3" type="ORF">QRD43_21340</name>
</gene>
<evidence type="ECO:0000256" key="1">
    <source>
        <dbReference type="ARBA" id="ARBA00010406"/>
    </source>
</evidence>
<comment type="similarity">
    <text evidence="1">Belongs to the ribonucleoside diphosphate reductase large chain family.</text>
</comment>
<dbReference type="PROSITE" id="PS00089">
    <property type="entry name" value="RIBORED_LARGE"/>
    <property type="match status" value="1"/>
</dbReference>
<dbReference type="InterPro" id="IPR000788">
    <property type="entry name" value="RNR_lg_C"/>
</dbReference>
<comment type="caution">
    <text evidence="3">The sequence shown here is derived from an EMBL/GenBank/DDBJ whole genome shotgun (WGS) entry which is preliminary data.</text>
</comment>
<dbReference type="Gene3D" id="3.20.70.20">
    <property type="match status" value="1"/>
</dbReference>
<protein>
    <submittedName>
        <fullName evidence="3">Ribonucleoside-diphosphate reductase subunit alpha</fullName>
    </submittedName>
</protein>
<accession>A0ABT7LNL2</accession>
<feature type="non-terminal residue" evidence="3">
    <location>
        <position position="1"/>
    </location>
</feature>
<name>A0ABT7LNL2_9BURK</name>
<dbReference type="PANTHER" id="PTHR11573:SF6">
    <property type="entry name" value="RIBONUCLEOSIDE-DIPHOSPHATE REDUCTASE LARGE SUBUNIT"/>
    <property type="match status" value="1"/>
</dbReference>
<reference evidence="3 4" key="1">
    <citation type="submission" date="2023-06" db="EMBL/GenBank/DDBJ databases">
        <title>Pelomonas sp. APW6 16S ribosomal RNA gene genome sequencing and assembly.</title>
        <authorList>
            <person name="Woo H."/>
        </authorList>
    </citation>
    <scope>NUCLEOTIDE SEQUENCE [LARGE SCALE GENOMIC DNA]</scope>
    <source>
        <strain evidence="3 4">APW6</strain>
    </source>
</reference>
<dbReference type="NCBIfam" id="NF005544">
    <property type="entry name" value="PRK07207.1"/>
    <property type="match status" value="1"/>
</dbReference>
<proteinExistence type="inferred from homology"/>
<dbReference type="SUPFAM" id="SSF51998">
    <property type="entry name" value="PFL-like glycyl radical enzymes"/>
    <property type="match status" value="1"/>
</dbReference>
<evidence type="ECO:0000313" key="4">
    <source>
        <dbReference type="Proteomes" id="UP001238603"/>
    </source>
</evidence>
<feature type="domain" description="Ribonucleotide reductase large subunit" evidence="2">
    <location>
        <begin position="300"/>
        <end position="322"/>
    </location>
</feature>
<dbReference type="NCBIfam" id="TIGR02506">
    <property type="entry name" value="NrdE_NrdA"/>
    <property type="match status" value="1"/>
</dbReference>
<sequence>ESWHLDIEEFLELRKNTGDDRRRTHDMNTANWIPDLFMKRVVEGGDWTLFSPSTCPDLHDLFGQAFEKAYVEYEAKADRGEIKLFKRMPAKDLWRKMLSMLFETGHPWITFKDACNVRSPQQHVGVVHSSNLCTEITLNTNDSEIAVCNLGSVNLLQHLKDGPDGKKVIDHDKLKKTVRTAMRMLDNVIDINYYAVKKARDSNLRHRPVGLGLMGFQDALYALRTPYASAEAVEFADRSMEAICYYAYWASTELAEERGRYSSYRGSLWDRGILPIDSLDLLLKERGGYVEVDRSSSMDWDSLRQRIATHGMRNSNCVAIAPTATISNIIGVDASIEPCFGNLSVKSNLSGEFTVINESLVRDLKQLGLWDDVMVMDLKHFDGSLRRIDRVPEELKALYATAFEVEPQWLVEAASRRQKWIDQAQSLNIYMAGASGKKLDETYKLAWQRGLKTTYYLRTISATQAEKSTVTRSGQLNAVAIGVAAEATVAPAETELPATDMKFCSIDNPECEACQ</sequence>
<dbReference type="EMBL" id="JASVDS010000008">
    <property type="protein sequence ID" value="MDL5034462.1"/>
    <property type="molecule type" value="Genomic_DNA"/>
</dbReference>
<organism evidence="3 4">
    <name type="scientific">Roseateles subflavus</name>
    <dbReference type="NCBI Taxonomy" id="3053353"/>
    <lineage>
        <taxon>Bacteria</taxon>
        <taxon>Pseudomonadati</taxon>
        <taxon>Pseudomonadota</taxon>
        <taxon>Betaproteobacteria</taxon>
        <taxon>Burkholderiales</taxon>
        <taxon>Sphaerotilaceae</taxon>
        <taxon>Roseateles</taxon>
    </lineage>
</organism>
<dbReference type="Proteomes" id="UP001238603">
    <property type="component" value="Unassembled WGS sequence"/>
</dbReference>
<dbReference type="Pfam" id="PF02867">
    <property type="entry name" value="Ribonuc_red_lgC"/>
    <property type="match status" value="1"/>
</dbReference>
<dbReference type="RefSeq" id="WP_285984537.1">
    <property type="nucleotide sequence ID" value="NZ_JASVDS010000008.1"/>
</dbReference>
<dbReference type="InterPro" id="IPR013346">
    <property type="entry name" value="NrdE_NrdA_C"/>
</dbReference>
<keyword evidence="4" id="KW-1185">Reference proteome</keyword>
<evidence type="ECO:0000259" key="2">
    <source>
        <dbReference type="PROSITE" id="PS00089"/>
    </source>
</evidence>
<evidence type="ECO:0000313" key="3">
    <source>
        <dbReference type="EMBL" id="MDL5034462.1"/>
    </source>
</evidence>
<dbReference type="PRINTS" id="PR01183">
    <property type="entry name" value="RIBORDTASEM1"/>
</dbReference>
<dbReference type="PANTHER" id="PTHR11573">
    <property type="entry name" value="RIBONUCLEOSIDE-DIPHOSPHATE REDUCTASE LARGE CHAIN"/>
    <property type="match status" value="1"/>
</dbReference>
<dbReference type="InterPro" id="IPR039718">
    <property type="entry name" value="Rrm1"/>
</dbReference>